<protein>
    <recommendedName>
        <fullName evidence="3">SH3 domain-containing protein</fullName>
    </recommendedName>
</protein>
<name>A0ABP3HYT9_9ACTN</name>
<sequence length="162" mass="17015">MGLSVFIPVYCCLRGGKLGSALSTPDNRELFMTQTLVARGVAFSVAVLAGGMLAATPVQASAPVPVPGKPYGTVSSTTGLNERAYPSTDSAVRSTLARGTKTALRCKVRAQEVGGNNVWYQLKDRPTWVHASFVTSNGAVPLCRDINRTALDDSPTVRAAMG</sequence>
<gene>
    <name evidence="1" type="ORF">GCM10010319_71290</name>
</gene>
<dbReference type="EMBL" id="BAAABW010000047">
    <property type="protein sequence ID" value="GAA0382654.1"/>
    <property type="molecule type" value="Genomic_DNA"/>
</dbReference>
<comment type="caution">
    <text evidence="1">The sequence shown here is derived from an EMBL/GenBank/DDBJ whole genome shotgun (WGS) entry which is preliminary data.</text>
</comment>
<evidence type="ECO:0000313" key="1">
    <source>
        <dbReference type="EMBL" id="GAA0382654.1"/>
    </source>
</evidence>
<organism evidence="1 2">
    <name type="scientific">Streptomyces blastmyceticus</name>
    <dbReference type="NCBI Taxonomy" id="68180"/>
    <lineage>
        <taxon>Bacteria</taxon>
        <taxon>Bacillati</taxon>
        <taxon>Actinomycetota</taxon>
        <taxon>Actinomycetes</taxon>
        <taxon>Kitasatosporales</taxon>
        <taxon>Streptomycetaceae</taxon>
        <taxon>Streptomyces</taxon>
    </lineage>
</organism>
<proteinExistence type="predicted"/>
<accession>A0ABP3HYT9</accession>
<keyword evidence="2" id="KW-1185">Reference proteome</keyword>
<reference evidence="2" key="1">
    <citation type="journal article" date="2019" name="Int. J. Syst. Evol. Microbiol.">
        <title>The Global Catalogue of Microorganisms (GCM) 10K type strain sequencing project: providing services to taxonomists for standard genome sequencing and annotation.</title>
        <authorList>
            <consortium name="The Broad Institute Genomics Platform"/>
            <consortium name="The Broad Institute Genome Sequencing Center for Infectious Disease"/>
            <person name="Wu L."/>
            <person name="Ma J."/>
        </authorList>
    </citation>
    <scope>NUCLEOTIDE SEQUENCE [LARGE SCALE GENOMIC DNA]</scope>
    <source>
        <strain evidence="2">JCM 4565</strain>
    </source>
</reference>
<dbReference type="Proteomes" id="UP001500063">
    <property type="component" value="Unassembled WGS sequence"/>
</dbReference>
<evidence type="ECO:0008006" key="3">
    <source>
        <dbReference type="Google" id="ProtNLM"/>
    </source>
</evidence>
<dbReference type="Gene3D" id="2.30.30.40">
    <property type="entry name" value="SH3 Domains"/>
    <property type="match status" value="1"/>
</dbReference>
<evidence type="ECO:0000313" key="2">
    <source>
        <dbReference type="Proteomes" id="UP001500063"/>
    </source>
</evidence>